<dbReference type="GO" id="GO:0016020">
    <property type="term" value="C:membrane"/>
    <property type="evidence" value="ECO:0007669"/>
    <property type="project" value="InterPro"/>
</dbReference>
<evidence type="ECO:0000256" key="4">
    <source>
        <dbReference type="ARBA" id="ARBA00022692"/>
    </source>
</evidence>
<evidence type="ECO:0000256" key="8">
    <source>
        <dbReference type="ARBA" id="ARBA00022833"/>
    </source>
</evidence>
<evidence type="ECO:0000256" key="1">
    <source>
        <dbReference type="ARBA" id="ARBA00001947"/>
    </source>
</evidence>
<accession>A0A3A1P3T0</accession>
<protein>
    <submittedName>
        <fullName evidence="16">Fatty acid hydroxylase</fullName>
    </submittedName>
</protein>
<comment type="caution">
    <text evidence="16">The sequence shown here is derived from an EMBL/GenBank/DDBJ whole genome shotgun (WGS) entry which is preliminary data.</text>
</comment>
<dbReference type="AlphaFoldDB" id="A0A3A1P3T0"/>
<evidence type="ECO:0000256" key="14">
    <source>
        <dbReference type="SAM" id="Phobius"/>
    </source>
</evidence>
<evidence type="ECO:0000313" key="16">
    <source>
        <dbReference type="EMBL" id="RIV83497.1"/>
    </source>
</evidence>
<evidence type="ECO:0000256" key="12">
    <source>
        <dbReference type="ARBA" id="ARBA00023136"/>
    </source>
</evidence>
<evidence type="ECO:0000256" key="9">
    <source>
        <dbReference type="ARBA" id="ARBA00022989"/>
    </source>
</evidence>
<dbReference type="PANTHER" id="PTHR12863:SF1">
    <property type="entry name" value="FATTY ACID 2-HYDROXYLASE"/>
    <property type="match status" value="1"/>
</dbReference>
<evidence type="ECO:0000256" key="7">
    <source>
        <dbReference type="ARBA" id="ARBA00022832"/>
    </source>
</evidence>
<evidence type="ECO:0000256" key="3">
    <source>
        <dbReference type="ARBA" id="ARBA00022516"/>
    </source>
</evidence>
<comment type="cofactor">
    <cofactor evidence="1">
        <name>Zn(2+)</name>
        <dbReference type="ChEBI" id="CHEBI:29105"/>
    </cofactor>
</comment>
<dbReference type="OrthoDB" id="5291370at2"/>
<dbReference type="GO" id="GO:0080132">
    <property type="term" value="F:fatty acid 2-hydroxylase activity"/>
    <property type="evidence" value="ECO:0007669"/>
    <property type="project" value="InterPro"/>
</dbReference>
<evidence type="ECO:0000256" key="6">
    <source>
        <dbReference type="ARBA" id="ARBA00022824"/>
    </source>
</evidence>
<dbReference type="GO" id="GO:0005506">
    <property type="term" value="F:iron ion binding"/>
    <property type="evidence" value="ECO:0007669"/>
    <property type="project" value="InterPro"/>
</dbReference>
<dbReference type="InterPro" id="IPR006694">
    <property type="entry name" value="Fatty_acid_hydroxylase"/>
</dbReference>
<keyword evidence="4 14" id="KW-0812">Transmembrane</keyword>
<dbReference type="PANTHER" id="PTHR12863">
    <property type="entry name" value="FATTY ACID HYDROXYLASE"/>
    <property type="match status" value="1"/>
</dbReference>
<evidence type="ECO:0000256" key="5">
    <source>
        <dbReference type="ARBA" id="ARBA00022723"/>
    </source>
</evidence>
<feature type="domain" description="Fatty acid hydroxylase" evidence="15">
    <location>
        <begin position="62"/>
        <end position="198"/>
    </location>
</feature>
<proteinExistence type="predicted"/>
<feature type="transmembrane region" description="Helical" evidence="14">
    <location>
        <begin position="110"/>
        <end position="131"/>
    </location>
</feature>
<keyword evidence="17" id="KW-1185">Reference proteome</keyword>
<gene>
    <name evidence="16" type="ORF">D2V17_12965</name>
</gene>
<keyword evidence="6" id="KW-0256">Endoplasmic reticulum</keyword>
<dbReference type="Pfam" id="PF04116">
    <property type="entry name" value="FA_hydroxylase"/>
    <property type="match status" value="1"/>
</dbReference>
<feature type="transmembrane region" description="Helical" evidence="14">
    <location>
        <begin position="29"/>
        <end position="48"/>
    </location>
</feature>
<keyword evidence="12 14" id="KW-0472">Membrane</keyword>
<evidence type="ECO:0000256" key="10">
    <source>
        <dbReference type="ARBA" id="ARBA00023002"/>
    </source>
</evidence>
<keyword evidence="9 14" id="KW-1133">Transmembrane helix</keyword>
<organism evidence="16 17">
    <name type="scientific">Aurantiacibacter xanthus</name>
    <dbReference type="NCBI Taxonomy" id="1784712"/>
    <lineage>
        <taxon>Bacteria</taxon>
        <taxon>Pseudomonadati</taxon>
        <taxon>Pseudomonadota</taxon>
        <taxon>Alphaproteobacteria</taxon>
        <taxon>Sphingomonadales</taxon>
        <taxon>Erythrobacteraceae</taxon>
        <taxon>Aurantiacibacter</taxon>
    </lineage>
</organism>
<keyword evidence="8" id="KW-0862">Zinc</keyword>
<evidence type="ECO:0000256" key="13">
    <source>
        <dbReference type="ARBA" id="ARBA00023160"/>
    </source>
</evidence>
<keyword evidence="7" id="KW-0276">Fatty acid metabolism</keyword>
<dbReference type="GO" id="GO:0006633">
    <property type="term" value="P:fatty acid biosynthetic process"/>
    <property type="evidence" value="ECO:0007669"/>
    <property type="project" value="UniProtKB-KW"/>
</dbReference>
<dbReference type="Proteomes" id="UP000265366">
    <property type="component" value="Unassembled WGS sequence"/>
</dbReference>
<keyword evidence="10" id="KW-0560">Oxidoreductase</keyword>
<evidence type="ECO:0000256" key="2">
    <source>
        <dbReference type="ARBA" id="ARBA00004477"/>
    </source>
</evidence>
<keyword evidence="3" id="KW-0444">Lipid biosynthesis</keyword>
<evidence type="ECO:0000256" key="11">
    <source>
        <dbReference type="ARBA" id="ARBA00023098"/>
    </source>
</evidence>
<evidence type="ECO:0000313" key="17">
    <source>
        <dbReference type="Proteomes" id="UP000265366"/>
    </source>
</evidence>
<dbReference type="InterPro" id="IPR014430">
    <property type="entry name" value="Scs7"/>
</dbReference>
<name>A0A3A1P3T0_9SPHN</name>
<feature type="transmembrane region" description="Helical" evidence="14">
    <location>
        <begin position="54"/>
        <end position="74"/>
    </location>
</feature>
<evidence type="ECO:0000259" key="15">
    <source>
        <dbReference type="Pfam" id="PF04116"/>
    </source>
</evidence>
<reference evidence="16 17" key="1">
    <citation type="submission" date="2018-08" db="EMBL/GenBank/DDBJ databases">
        <title>Erythrobacter zhengii sp.nov., a bacterium isolated from deep-sea sediment.</title>
        <authorList>
            <person name="Fang C."/>
            <person name="Wu Y.-H."/>
            <person name="Sun C."/>
            <person name="Wang H."/>
            <person name="Cheng H."/>
            <person name="Meng F.-X."/>
            <person name="Wang C.-S."/>
            <person name="Xu X.-W."/>
        </authorList>
    </citation>
    <scope>NUCLEOTIDE SEQUENCE [LARGE SCALE GENOMIC DNA]</scope>
    <source>
        <strain evidence="16 17">CCTCC AB 2015396</strain>
    </source>
</reference>
<keyword evidence="13" id="KW-0275">Fatty acid biosynthesis</keyword>
<comment type="subcellular location">
    <subcellularLocation>
        <location evidence="2">Endoplasmic reticulum membrane</location>
        <topology evidence="2">Multi-pass membrane protein</topology>
    </subcellularLocation>
</comment>
<dbReference type="EMBL" id="QXFM01000112">
    <property type="protein sequence ID" value="RIV83497.1"/>
    <property type="molecule type" value="Genomic_DNA"/>
</dbReference>
<keyword evidence="11" id="KW-0443">Lipid metabolism</keyword>
<keyword evidence="5" id="KW-0479">Metal-binding</keyword>
<sequence>MMMPTSDDNPNRLVLFENQAVEKLTVISLRWFVVVWSVLLPLIAWAGWGRVSALDGLALVGLGLLVWTLFEYWAHRYLFHWEASWKPVQQLVFLIHGNHHEQPRDLLRNLMPPVVSVPVGLIVWALCFALVGHAGTWLFLGFMSGYVLYDLIHYACHQWPMRGRLGRMLKRHHMRHHFTDENGNFAITALFWDRLFATRVHGARRQQEAGK</sequence>